<feature type="transmembrane region" description="Helical" evidence="1">
    <location>
        <begin position="79"/>
        <end position="105"/>
    </location>
</feature>
<dbReference type="Pfam" id="PF13828">
    <property type="entry name" value="DUF4190"/>
    <property type="match status" value="1"/>
</dbReference>
<reference evidence="3 4" key="1">
    <citation type="submission" date="2020-08" db="EMBL/GenBank/DDBJ databases">
        <title>Genomic Encyclopedia of Type Strains, Phase III (KMG-III): the genomes of soil and plant-associated and newly described type strains.</title>
        <authorList>
            <person name="Whitman W."/>
        </authorList>
    </citation>
    <scope>NUCLEOTIDE SEQUENCE [LARGE SCALE GENOMIC DNA]</scope>
    <source>
        <strain evidence="3 4">CECT 3302</strain>
    </source>
</reference>
<feature type="transmembrane region" description="Helical" evidence="1">
    <location>
        <begin position="28"/>
        <end position="58"/>
    </location>
</feature>
<dbReference type="RefSeq" id="WP_183545262.1">
    <property type="nucleotide sequence ID" value="NZ_BMQT01000002.1"/>
</dbReference>
<keyword evidence="1" id="KW-1133">Transmembrane helix</keyword>
<dbReference type="InterPro" id="IPR025241">
    <property type="entry name" value="DUF4190"/>
</dbReference>
<comment type="caution">
    <text evidence="3">The sequence shown here is derived from an EMBL/GenBank/DDBJ whole genome shotgun (WGS) entry which is preliminary data.</text>
</comment>
<dbReference type="EMBL" id="JACHXG010000004">
    <property type="protein sequence ID" value="MBB3089338.1"/>
    <property type="molecule type" value="Genomic_DNA"/>
</dbReference>
<dbReference type="AlphaFoldDB" id="A0A7W5A440"/>
<keyword evidence="1" id="KW-0472">Membrane</keyword>
<keyword evidence="4" id="KW-1185">Reference proteome</keyword>
<dbReference type="Proteomes" id="UP000577707">
    <property type="component" value="Unassembled WGS sequence"/>
</dbReference>
<evidence type="ECO:0000313" key="3">
    <source>
        <dbReference type="EMBL" id="MBB3089338.1"/>
    </source>
</evidence>
<evidence type="ECO:0000259" key="2">
    <source>
        <dbReference type="Pfam" id="PF13828"/>
    </source>
</evidence>
<protein>
    <recommendedName>
        <fullName evidence="2">DUF4190 domain-containing protein</fullName>
    </recommendedName>
</protein>
<keyword evidence="1" id="KW-0812">Transmembrane</keyword>
<gene>
    <name evidence="3" type="ORF">FHS12_002284</name>
</gene>
<evidence type="ECO:0000256" key="1">
    <source>
        <dbReference type="SAM" id="Phobius"/>
    </source>
</evidence>
<organism evidence="3 4">
    <name type="scientific">Nocardioides albus</name>
    <dbReference type="NCBI Taxonomy" id="1841"/>
    <lineage>
        <taxon>Bacteria</taxon>
        <taxon>Bacillati</taxon>
        <taxon>Actinomycetota</taxon>
        <taxon>Actinomycetes</taxon>
        <taxon>Propionibacteriales</taxon>
        <taxon>Nocardioidaceae</taxon>
        <taxon>Nocardioides</taxon>
    </lineage>
</organism>
<proteinExistence type="predicted"/>
<feature type="domain" description="DUF4190" evidence="2">
    <location>
        <begin position="27"/>
        <end position="91"/>
    </location>
</feature>
<accession>A0A7W5A440</accession>
<sequence>MSYGTPPPPPQYGAAPGYAQAGGTSGMAIASLILGIFGFICCTGFVFSILAIVFAIIARKDIAASGGAKGGAGMATAGLVLGIVAMVIGIIYWLLVVVGVIPMTFNGERIN</sequence>
<name>A0A7W5A440_9ACTN</name>
<evidence type="ECO:0000313" key="4">
    <source>
        <dbReference type="Proteomes" id="UP000577707"/>
    </source>
</evidence>